<feature type="domain" description="RING-type" evidence="10">
    <location>
        <begin position="426"/>
        <end position="479"/>
    </location>
</feature>
<name>A0ABY7D4T5_9BASI</name>
<evidence type="ECO:0000256" key="1">
    <source>
        <dbReference type="ARBA" id="ARBA00013928"/>
    </source>
</evidence>
<dbReference type="EMBL" id="CP110436">
    <property type="protein sequence ID" value="WAQ92416.1"/>
    <property type="molecule type" value="Genomic_DNA"/>
</dbReference>
<evidence type="ECO:0000256" key="6">
    <source>
        <dbReference type="ARBA" id="ARBA00022833"/>
    </source>
</evidence>
<dbReference type="SMART" id="SM00184">
    <property type="entry name" value="RING"/>
    <property type="match status" value="1"/>
</dbReference>
<feature type="transmembrane region" description="Helical" evidence="9">
    <location>
        <begin position="33"/>
        <end position="50"/>
    </location>
</feature>
<evidence type="ECO:0000256" key="2">
    <source>
        <dbReference type="ARBA" id="ARBA00022618"/>
    </source>
</evidence>
<feature type="compositionally biased region" description="Basic and acidic residues" evidence="8">
    <location>
        <begin position="394"/>
        <end position="404"/>
    </location>
</feature>
<evidence type="ECO:0000259" key="10">
    <source>
        <dbReference type="PROSITE" id="PS50089"/>
    </source>
</evidence>
<evidence type="ECO:0000256" key="7">
    <source>
        <dbReference type="PROSITE-ProRule" id="PRU00175"/>
    </source>
</evidence>
<dbReference type="Proteomes" id="UP001164743">
    <property type="component" value="Chromosome 16A"/>
</dbReference>
<proteinExistence type="predicted"/>
<evidence type="ECO:0000256" key="8">
    <source>
        <dbReference type="SAM" id="MobiDB-lite"/>
    </source>
</evidence>
<accession>A0ABY7D4T5</accession>
<evidence type="ECO:0000313" key="12">
    <source>
        <dbReference type="Proteomes" id="UP001164743"/>
    </source>
</evidence>
<feature type="region of interest" description="Disordered" evidence="8">
    <location>
        <begin position="113"/>
        <end position="152"/>
    </location>
</feature>
<dbReference type="Gene3D" id="3.30.40.10">
    <property type="entry name" value="Zinc/RING finger domain, C3HC4 (zinc finger)"/>
    <property type="match status" value="1"/>
</dbReference>
<protein>
    <recommendedName>
        <fullName evidence="1">Anaphase-promoting complex subunit 11</fullName>
    </recommendedName>
</protein>
<evidence type="ECO:0000313" key="11">
    <source>
        <dbReference type="EMBL" id="WAQ92416.1"/>
    </source>
</evidence>
<dbReference type="PANTHER" id="PTHR14155:SF627">
    <property type="entry name" value="OS06G0192800 PROTEIN"/>
    <property type="match status" value="1"/>
</dbReference>
<feature type="region of interest" description="Disordered" evidence="8">
    <location>
        <begin position="273"/>
        <end position="414"/>
    </location>
</feature>
<dbReference type="RefSeq" id="XP_053027971.1">
    <property type="nucleotide sequence ID" value="XM_053164003.1"/>
</dbReference>
<evidence type="ECO:0000256" key="4">
    <source>
        <dbReference type="ARBA" id="ARBA00022771"/>
    </source>
</evidence>
<keyword evidence="2" id="KW-0132">Cell division</keyword>
<keyword evidence="9" id="KW-1133">Transmembrane helix</keyword>
<dbReference type="SUPFAM" id="SSF57850">
    <property type="entry name" value="RING/U-box"/>
    <property type="match status" value="1"/>
</dbReference>
<dbReference type="InterPro" id="IPR013083">
    <property type="entry name" value="Znf_RING/FYVE/PHD"/>
</dbReference>
<dbReference type="CDD" id="cd16448">
    <property type="entry name" value="RING-H2"/>
    <property type="match status" value="1"/>
</dbReference>
<dbReference type="Pfam" id="PF12861">
    <property type="entry name" value="zf-ANAPC11"/>
    <property type="match status" value="1"/>
</dbReference>
<keyword evidence="9" id="KW-0812">Transmembrane</keyword>
<keyword evidence="5" id="KW-0131">Cell cycle</keyword>
<dbReference type="PROSITE" id="PS50089">
    <property type="entry name" value="ZF_RING_2"/>
    <property type="match status" value="1"/>
</dbReference>
<evidence type="ECO:0000256" key="5">
    <source>
        <dbReference type="ARBA" id="ARBA00022776"/>
    </source>
</evidence>
<gene>
    <name evidence="11" type="ORF">PtA15_16A324</name>
</gene>
<keyword evidence="9" id="KW-0472">Membrane</keyword>
<feature type="compositionally biased region" description="Polar residues" evidence="8">
    <location>
        <begin position="127"/>
        <end position="140"/>
    </location>
</feature>
<keyword evidence="3" id="KW-0479">Metal-binding</keyword>
<sequence>MKDDSQTANQTNQVFSIQSYPARSRASPPAMKLFILSLSSVILASMAVIWRSPDPGIANRPGLQEGSRWLGGSLESDLRREIRASEPEESRRRPTVARALAWIRQRIITCTNPAMASNHPSPEHEATNGQLRRQSTSPGATDQEVGHRSDASEATIEELGHPSAPFEASGAETGHSSPAPEVTNEELAADEDAITVVHHEDGYDVYYGGTFRFTTSSSLYEAFSQYRPRKTRFERISTIMGYMPYKEHYQLQLKSGQATVPLDQALHLLATEKTSQHTESNALDTSSNPPVTSSNPLDTTHHAGDELERSSSKSKDRQHQLTGDYRIEEDQLDHGTATQNHDGSSASNPSPINHYTTTENHDGSSASNPSPINHDTTTENYDVSSASNPSHNLPDPDKTTENHDGSSTSNPSSELSDVLIADLDRCPICILDFVPAEEITKNHWLFTKVARLNKCKHYFHPHCIRPWVIDRKQDCPSCRQAPGA</sequence>
<keyword evidence="5" id="KW-0498">Mitosis</keyword>
<keyword evidence="12" id="KW-1185">Reference proteome</keyword>
<dbReference type="PANTHER" id="PTHR14155">
    <property type="entry name" value="RING FINGER DOMAIN-CONTAINING"/>
    <property type="match status" value="1"/>
</dbReference>
<evidence type="ECO:0000256" key="3">
    <source>
        <dbReference type="ARBA" id="ARBA00022723"/>
    </source>
</evidence>
<dbReference type="InterPro" id="IPR024991">
    <property type="entry name" value="RING-H2_APC11"/>
</dbReference>
<reference evidence="11" key="1">
    <citation type="submission" date="2022-10" db="EMBL/GenBank/DDBJ databases">
        <title>Puccinia triticina Genome sequencing and assembly.</title>
        <authorList>
            <person name="Li C."/>
        </authorList>
    </citation>
    <scope>NUCLEOTIDE SEQUENCE</scope>
    <source>
        <strain evidence="11">Pt15</strain>
    </source>
</reference>
<feature type="compositionally biased region" description="Low complexity" evidence="8">
    <location>
        <begin position="285"/>
        <end position="296"/>
    </location>
</feature>
<dbReference type="InterPro" id="IPR001841">
    <property type="entry name" value="Znf_RING"/>
</dbReference>
<feature type="compositionally biased region" description="Basic and acidic residues" evidence="8">
    <location>
        <begin position="299"/>
        <end position="333"/>
    </location>
</feature>
<organism evidence="11 12">
    <name type="scientific">Puccinia triticina</name>
    <dbReference type="NCBI Taxonomy" id="208348"/>
    <lineage>
        <taxon>Eukaryota</taxon>
        <taxon>Fungi</taxon>
        <taxon>Dikarya</taxon>
        <taxon>Basidiomycota</taxon>
        <taxon>Pucciniomycotina</taxon>
        <taxon>Pucciniomycetes</taxon>
        <taxon>Pucciniales</taxon>
        <taxon>Pucciniaceae</taxon>
        <taxon>Puccinia</taxon>
    </lineage>
</organism>
<keyword evidence="6" id="KW-0862">Zinc</keyword>
<evidence type="ECO:0000256" key="9">
    <source>
        <dbReference type="SAM" id="Phobius"/>
    </source>
</evidence>
<dbReference type="GeneID" id="77804898"/>
<feature type="compositionally biased region" description="Polar residues" evidence="8">
    <location>
        <begin position="405"/>
        <end position="414"/>
    </location>
</feature>
<keyword evidence="4 7" id="KW-0863">Zinc-finger</keyword>
<dbReference type="InterPro" id="IPR053238">
    <property type="entry name" value="RING-H2_zinc_finger"/>
</dbReference>
<feature type="compositionally biased region" description="Polar residues" evidence="8">
    <location>
        <begin position="336"/>
        <end position="391"/>
    </location>
</feature>